<dbReference type="InterPro" id="IPR004401">
    <property type="entry name" value="YbaB/EbfC"/>
</dbReference>
<organism evidence="2 3">
    <name type="scientific">Hibiscus sabdariffa</name>
    <name type="common">roselle</name>
    <dbReference type="NCBI Taxonomy" id="183260"/>
    <lineage>
        <taxon>Eukaryota</taxon>
        <taxon>Viridiplantae</taxon>
        <taxon>Streptophyta</taxon>
        <taxon>Embryophyta</taxon>
        <taxon>Tracheophyta</taxon>
        <taxon>Spermatophyta</taxon>
        <taxon>Magnoliopsida</taxon>
        <taxon>eudicotyledons</taxon>
        <taxon>Gunneridae</taxon>
        <taxon>Pentapetalae</taxon>
        <taxon>rosids</taxon>
        <taxon>malvids</taxon>
        <taxon>Malvales</taxon>
        <taxon>Malvaceae</taxon>
        <taxon>Malvoideae</taxon>
        <taxon>Hibiscus</taxon>
    </lineage>
</organism>
<gene>
    <name evidence="2" type="ORF">V6N11_060482</name>
</gene>
<sequence length="104" mass="11684">MMRILPGKNNEKGDEPSKTRLYVLRDYGSSVLSLDLHFRNQAAFDGYCEGELKKATLTGNQQPVHIDITEAAMELGVEAMKEWMSDLAQNLGMPQGLSERLKQQ</sequence>
<dbReference type="SUPFAM" id="SSF82607">
    <property type="entry name" value="YbaB-like"/>
    <property type="match status" value="1"/>
</dbReference>
<dbReference type="Proteomes" id="UP001396334">
    <property type="component" value="Unassembled WGS sequence"/>
</dbReference>
<keyword evidence="1" id="KW-0238">DNA-binding</keyword>
<dbReference type="InterPro" id="IPR036894">
    <property type="entry name" value="YbaB-like_sf"/>
</dbReference>
<protein>
    <submittedName>
        <fullName evidence="2">Uncharacterized protein</fullName>
    </submittedName>
</protein>
<name>A0ABR2QQF7_9ROSI</name>
<keyword evidence="3" id="KW-1185">Reference proteome</keyword>
<reference evidence="2 3" key="1">
    <citation type="journal article" date="2024" name="G3 (Bethesda)">
        <title>Genome assembly of Hibiscus sabdariffa L. provides insights into metabolisms of medicinal natural products.</title>
        <authorList>
            <person name="Kim T."/>
        </authorList>
    </citation>
    <scope>NUCLEOTIDE SEQUENCE [LARGE SCALE GENOMIC DNA]</scope>
    <source>
        <strain evidence="2">TK-2024</strain>
        <tissue evidence="2">Old leaves</tissue>
    </source>
</reference>
<dbReference type="EMBL" id="JBBPBN010000034">
    <property type="protein sequence ID" value="KAK9002908.1"/>
    <property type="molecule type" value="Genomic_DNA"/>
</dbReference>
<proteinExistence type="predicted"/>
<comment type="caution">
    <text evidence="2">The sequence shown here is derived from an EMBL/GenBank/DDBJ whole genome shotgun (WGS) entry which is preliminary data.</text>
</comment>
<accession>A0ABR2QQF7</accession>
<dbReference type="PANTHER" id="PTHR33449:SF1">
    <property type="entry name" value="NUCLEOID-ASSOCIATED PROTEIN YBAB"/>
    <property type="match status" value="1"/>
</dbReference>
<evidence type="ECO:0000313" key="2">
    <source>
        <dbReference type="EMBL" id="KAK9002908.1"/>
    </source>
</evidence>
<evidence type="ECO:0000313" key="3">
    <source>
        <dbReference type="Proteomes" id="UP001396334"/>
    </source>
</evidence>
<dbReference type="PANTHER" id="PTHR33449">
    <property type="entry name" value="NUCLEOID-ASSOCIATED PROTEIN YBAB"/>
    <property type="match status" value="1"/>
</dbReference>
<evidence type="ECO:0000256" key="1">
    <source>
        <dbReference type="ARBA" id="ARBA00023125"/>
    </source>
</evidence>